<evidence type="ECO:0000256" key="7">
    <source>
        <dbReference type="ARBA" id="ARBA00023065"/>
    </source>
</evidence>
<evidence type="ECO:0000256" key="9">
    <source>
        <dbReference type="ARBA" id="ARBA00023303"/>
    </source>
</evidence>
<protein>
    <recommendedName>
        <fullName evidence="12">Fluoride-specific ion channel FluC</fullName>
    </recommendedName>
</protein>
<comment type="activity regulation">
    <text evidence="12">Na(+) is not transported, but it plays an essential structural role and its presence is essential for fluoride channel function.</text>
</comment>
<dbReference type="HAMAP" id="MF_00454">
    <property type="entry name" value="FluC"/>
    <property type="match status" value="1"/>
</dbReference>
<dbReference type="Proteomes" id="UP000092504">
    <property type="component" value="Unassembled WGS sequence"/>
</dbReference>
<dbReference type="GO" id="GO:0005886">
    <property type="term" value="C:plasma membrane"/>
    <property type="evidence" value="ECO:0007669"/>
    <property type="project" value="UniProtKB-SubCell"/>
</dbReference>
<dbReference type="PANTHER" id="PTHR28259">
    <property type="entry name" value="FLUORIDE EXPORT PROTEIN 1-RELATED"/>
    <property type="match status" value="1"/>
</dbReference>
<feature type="binding site" evidence="12">
    <location>
        <position position="81"/>
    </location>
    <ligand>
        <name>Na(+)</name>
        <dbReference type="ChEBI" id="CHEBI:29101"/>
        <note>structural</note>
    </ligand>
</feature>
<evidence type="ECO:0000256" key="1">
    <source>
        <dbReference type="ARBA" id="ARBA00004651"/>
    </source>
</evidence>
<dbReference type="Pfam" id="PF02537">
    <property type="entry name" value="CRCB"/>
    <property type="match status" value="1"/>
</dbReference>
<evidence type="ECO:0000313" key="14">
    <source>
        <dbReference type="Proteomes" id="UP000092504"/>
    </source>
</evidence>
<keyword evidence="7 12" id="KW-0406">Ion transport</keyword>
<keyword evidence="9 12" id="KW-0407">Ion channel</keyword>
<dbReference type="PANTHER" id="PTHR28259:SF1">
    <property type="entry name" value="FLUORIDE EXPORT PROTEIN 1-RELATED"/>
    <property type="match status" value="1"/>
</dbReference>
<dbReference type="EMBL" id="MAJD01000002">
    <property type="protein sequence ID" value="OBX35563.1"/>
    <property type="molecule type" value="Genomic_DNA"/>
</dbReference>
<keyword evidence="2 12" id="KW-1003">Cell membrane</keyword>
<feature type="transmembrane region" description="Helical" evidence="12">
    <location>
        <begin position="37"/>
        <end position="61"/>
    </location>
</feature>
<evidence type="ECO:0000256" key="3">
    <source>
        <dbReference type="ARBA" id="ARBA00022519"/>
    </source>
</evidence>
<gene>
    <name evidence="13" type="primary">crcB_1</name>
    <name evidence="12" type="synonym">crcB</name>
    <name evidence="12" type="synonym">fluC</name>
    <name evidence="13" type="ORF">A8U91_04637</name>
</gene>
<dbReference type="InterPro" id="IPR003691">
    <property type="entry name" value="FluC"/>
</dbReference>
<dbReference type="AlphaFoldDB" id="A0A1B8P029"/>
<comment type="function">
    <text evidence="12">Fluoride-specific ion channel. Important for reducing fluoride concentration in the cell, thus reducing its toxicity.</text>
</comment>
<comment type="subcellular location">
    <subcellularLocation>
        <location evidence="1 12">Cell membrane</location>
        <topology evidence="1 12">Multi-pass membrane protein</topology>
    </subcellularLocation>
</comment>
<feature type="transmembrane region" description="Helical" evidence="12">
    <location>
        <begin position="67"/>
        <end position="88"/>
    </location>
</feature>
<proteinExistence type="inferred from homology"/>
<feature type="transmembrane region" description="Helical" evidence="12">
    <location>
        <begin position="100"/>
        <end position="124"/>
    </location>
</feature>
<evidence type="ECO:0000256" key="10">
    <source>
        <dbReference type="ARBA" id="ARBA00035120"/>
    </source>
</evidence>
<keyword evidence="3" id="KW-0997">Cell inner membrane</keyword>
<evidence type="ECO:0000256" key="4">
    <source>
        <dbReference type="ARBA" id="ARBA00022692"/>
    </source>
</evidence>
<evidence type="ECO:0000256" key="6">
    <source>
        <dbReference type="ARBA" id="ARBA00023053"/>
    </source>
</evidence>
<comment type="caution">
    <text evidence="13">The sequence shown here is derived from an EMBL/GenBank/DDBJ whole genome shotgun (WGS) entry which is preliminary data.</text>
</comment>
<keyword evidence="12" id="KW-0479">Metal-binding</keyword>
<evidence type="ECO:0000256" key="2">
    <source>
        <dbReference type="ARBA" id="ARBA00022475"/>
    </source>
</evidence>
<dbReference type="GO" id="GO:0062054">
    <property type="term" value="F:fluoride channel activity"/>
    <property type="evidence" value="ECO:0007669"/>
    <property type="project" value="UniProtKB-UniRule"/>
</dbReference>
<dbReference type="GO" id="GO:0140114">
    <property type="term" value="P:cellular detoxification of fluoride"/>
    <property type="evidence" value="ECO:0007669"/>
    <property type="project" value="UniProtKB-UniRule"/>
</dbReference>
<name>A0A1B8P029_HALEL</name>
<sequence length="128" mass="12934">MTLGPLDWLLVAFGGALGGMARLAVTELTGLWWGRAFPWGTLVVNLGGTLGIGVLAALAGWPAAGALGWTFLAVGVLGGFTTVSSFSLQTLTLFQEGRRNAALLNIVVTLVPGVAVAGLGWWAVGGGA</sequence>
<keyword evidence="4 12" id="KW-0812">Transmembrane</keyword>
<organism evidence="13 14">
    <name type="scientific">Halomonas elongata</name>
    <dbReference type="NCBI Taxonomy" id="2746"/>
    <lineage>
        <taxon>Bacteria</taxon>
        <taxon>Pseudomonadati</taxon>
        <taxon>Pseudomonadota</taxon>
        <taxon>Gammaproteobacteria</taxon>
        <taxon>Oceanospirillales</taxon>
        <taxon>Halomonadaceae</taxon>
        <taxon>Halomonas</taxon>
    </lineage>
</organism>
<dbReference type="PATRIC" id="fig|2746.7.peg.4780"/>
<evidence type="ECO:0000256" key="11">
    <source>
        <dbReference type="ARBA" id="ARBA00035585"/>
    </source>
</evidence>
<keyword evidence="6 12" id="KW-0915">Sodium</keyword>
<evidence type="ECO:0000256" key="12">
    <source>
        <dbReference type="HAMAP-Rule" id="MF_00454"/>
    </source>
</evidence>
<reference evidence="13 14" key="1">
    <citation type="submission" date="2016-06" db="EMBL/GenBank/DDBJ databases">
        <title>Genome sequence of halotolerant plant growth promoting strain of Halomonas elongata HEK1 isolated from salterns of Rann of Kutch, Gujarat, India.</title>
        <authorList>
            <person name="Gaba S."/>
            <person name="Singh R.N."/>
            <person name="Abrol S."/>
            <person name="Kaushik R."/>
            <person name="Saxena A.K."/>
        </authorList>
    </citation>
    <scope>NUCLEOTIDE SEQUENCE [LARGE SCALE GENOMIC DNA]</scope>
    <source>
        <strain evidence="13 14">HEK1</strain>
    </source>
</reference>
<accession>A0A1B8P029</accession>
<feature type="binding site" evidence="12">
    <location>
        <position position="78"/>
    </location>
    <ligand>
        <name>Na(+)</name>
        <dbReference type="ChEBI" id="CHEBI:29101"/>
        <note>structural</note>
    </ligand>
</feature>
<evidence type="ECO:0000256" key="5">
    <source>
        <dbReference type="ARBA" id="ARBA00022989"/>
    </source>
</evidence>
<dbReference type="GO" id="GO:0046872">
    <property type="term" value="F:metal ion binding"/>
    <property type="evidence" value="ECO:0007669"/>
    <property type="project" value="UniProtKB-KW"/>
</dbReference>
<evidence type="ECO:0000256" key="8">
    <source>
        <dbReference type="ARBA" id="ARBA00023136"/>
    </source>
</evidence>
<evidence type="ECO:0000313" key="13">
    <source>
        <dbReference type="EMBL" id="OBX35563.1"/>
    </source>
</evidence>
<keyword evidence="5 12" id="KW-1133">Transmembrane helix</keyword>
<keyword evidence="12" id="KW-0813">Transport</keyword>
<comment type="catalytic activity">
    <reaction evidence="11">
        <text>fluoride(in) = fluoride(out)</text>
        <dbReference type="Rhea" id="RHEA:76159"/>
        <dbReference type="ChEBI" id="CHEBI:17051"/>
    </reaction>
    <physiologicalReaction direction="left-to-right" evidence="11">
        <dbReference type="Rhea" id="RHEA:76160"/>
    </physiologicalReaction>
</comment>
<comment type="similarity">
    <text evidence="10 12">Belongs to the fluoride channel Fluc/FEX (TC 1.A.43) family.</text>
</comment>
<feature type="transmembrane region" description="Helical" evidence="12">
    <location>
        <begin position="6"/>
        <end position="25"/>
    </location>
</feature>
<keyword evidence="8 12" id="KW-0472">Membrane</keyword>